<organism evidence="2 3">
    <name type="scientific">Pseudoalteromonas neustonica</name>
    <dbReference type="NCBI Taxonomy" id="1840331"/>
    <lineage>
        <taxon>Bacteria</taxon>
        <taxon>Pseudomonadati</taxon>
        <taxon>Pseudomonadota</taxon>
        <taxon>Gammaproteobacteria</taxon>
        <taxon>Alteromonadales</taxon>
        <taxon>Pseudoalteromonadaceae</taxon>
        <taxon>Pseudoalteromonas</taxon>
    </lineage>
</organism>
<sequence length="247" mass="25853">MINIFTRLTLISAVLVSTQAFAWNNDMTLQNTKQLTLDAQSLTALKVEAGSGFLNIVGSDTTAITVKAEIYQYEAHDNYCLNLANKGTTAQLTANNCNSNSNNDQQTRIDLTVALPKTFSLDITDGSGAILIENTAATKIHDGSGAINVDTIKGNLIIEDGSGGITVNNVSGTVDIHDGSGSIDLTNTLSDVKVHDGSGNINIENVDGDVSVTDGSGGIYVDTAASFTLVADGSGRVKIKNVQKQTL</sequence>
<reference evidence="2 3" key="1">
    <citation type="submission" date="2024-03" db="EMBL/GenBank/DDBJ databases">
        <title>Community enrichment and isolation of bacterial strains for fucoidan degradation.</title>
        <authorList>
            <person name="Sichert A."/>
        </authorList>
    </citation>
    <scope>NUCLEOTIDE SEQUENCE [LARGE SCALE GENOMIC DNA]</scope>
    <source>
        <strain evidence="2 3">AS81</strain>
    </source>
</reference>
<comment type="caution">
    <text evidence="2">The sequence shown here is derived from an EMBL/GenBank/DDBJ whole genome shotgun (WGS) entry which is preliminary data.</text>
</comment>
<proteinExistence type="predicted"/>
<evidence type="ECO:0000313" key="3">
    <source>
        <dbReference type="Proteomes" id="UP001388366"/>
    </source>
</evidence>
<accession>A0ABU9U8F3</accession>
<evidence type="ECO:0000313" key="2">
    <source>
        <dbReference type="EMBL" id="MEM5552793.1"/>
    </source>
</evidence>
<keyword evidence="3" id="KW-1185">Reference proteome</keyword>
<evidence type="ECO:0008006" key="4">
    <source>
        <dbReference type="Google" id="ProtNLM"/>
    </source>
</evidence>
<name>A0ABU9U8F3_9GAMM</name>
<evidence type="ECO:0000256" key="1">
    <source>
        <dbReference type="SAM" id="SignalP"/>
    </source>
</evidence>
<protein>
    <recommendedName>
        <fullName evidence="4">DUF4097 domain-containing protein</fullName>
    </recommendedName>
</protein>
<gene>
    <name evidence="2" type="ORF">WNY63_18895</name>
</gene>
<feature type="signal peptide" evidence="1">
    <location>
        <begin position="1"/>
        <end position="22"/>
    </location>
</feature>
<dbReference type="EMBL" id="JBBMQU010000049">
    <property type="protein sequence ID" value="MEM5552793.1"/>
    <property type="molecule type" value="Genomic_DNA"/>
</dbReference>
<feature type="chain" id="PRO_5046553107" description="DUF4097 domain-containing protein" evidence="1">
    <location>
        <begin position="23"/>
        <end position="247"/>
    </location>
</feature>
<keyword evidence="1" id="KW-0732">Signal</keyword>
<dbReference type="Proteomes" id="UP001388366">
    <property type="component" value="Unassembled WGS sequence"/>
</dbReference>